<dbReference type="AlphaFoldDB" id="A0A3P8IU37"/>
<dbReference type="EMBL" id="UZAL01032203">
    <property type="protein sequence ID" value="VDP60329.1"/>
    <property type="molecule type" value="Genomic_DNA"/>
</dbReference>
<evidence type="ECO:0000256" key="1">
    <source>
        <dbReference type="SAM" id="Coils"/>
    </source>
</evidence>
<accession>A0A3P8IU37</accession>
<feature type="coiled-coil region" evidence="1">
    <location>
        <begin position="70"/>
        <end position="97"/>
    </location>
</feature>
<gene>
    <name evidence="2" type="ORF">SMTD_LOCUS12197</name>
</gene>
<organism evidence="2 3">
    <name type="scientific">Schistosoma mattheei</name>
    <dbReference type="NCBI Taxonomy" id="31246"/>
    <lineage>
        <taxon>Eukaryota</taxon>
        <taxon>Metazoa</taxon>
        <taxon>Spiralia</taxon>
        <taxon>Lophotrochozoa</taxon>
        <taxon>Platyhelminthes</taxon>
        <taxon>Trematoda</taxon>
        <taxon>Digenea</taxon>
        <taxon>Strigeidida</taxon>
        <taxon>Schistosomatoidea</taxon>
        <taxon>Schistosomatidae</taxon>
        <taxon>Schistosoma</taxon>
    </lineage>
</organism>
<keyword evidence="1" id="KW-0175">Coiled coil</keyword>
<reference evidence="2 3" key="1">
    <citation type="submission" date="2018-11" db="EMBL/GenBank/DDBJ databases">
        <authorList>
            <consortium name="Pathogen Informatics"/>
        </authorList>
    </citation>
    <scope>NUCLEOTIDE SEQUENCE [LARGE SCALE GENOMIC DNA]</scope>
    <source>
        <strain>Denwood</strain>
        <strain evidence="3">Zambia</strain>
    </source>
</reference>
<dbReference type="Proteomes" id="UP000269396">
    <property type="component" value="Unassembled WGS sequence"/>
</dbReference>
<name>A0A3P8IU37_9TREM</name>
<proteinExistence type="predicted"/>
<protein>
    <submittedName>
        <fullName evidence="2">Uncharacterized protein</fullName>
    </submittedName>
</protein>
<evidence type="ECO:0000313" key="2">
    <source>
        <dbReference type="EMBL" id="VDP60329.1"/>
    </source>
</evidence>
<keyword evidence="3" id="KW-1185">Reference proteome</keyword>
<sequence>MERCDRLKHEKELLIEEIAKLYCHLQSAEDAIAEHSTKEDLLSQKLNSLSEIAAERDELLDRLDKEMTYKHILERSLEEQKCRNVELESKAVVLEDKEAMLSNKVIFAYFYRVIMFDHWTS</sequence>
<evidence type="ECO:0000313" key="3">
    <source>
        <dbReference type="Proteomes" id="UP000269396"/>
    </source>
</evidence>